<feature type="compositionally biased region" description="Pro residues" evidence="1">
    <location>
        <begin position="258"/>
        <end position="268"/>
    </location>
</feature>
<name>A0A6A5TY21_9PLEO</name>
<evidence type="ECO:0000313" key="4">
    <source>
        <dbReference type="Proteomes" id="UP000800035"/>
    </source>
</evidence>
<feature type="compositionally biased region" description="Low complexity" evidence="1">
    <location>
        <begin position="381"/>
        <end position="396"/>
    </location>
</feature>
<feature type="compositionally biased region" description="Acidic residues" evidence="1">
    <location>
        <begin position="410"/>
        <end position="420"/>
    </location>
</feature>
<evidence type="ECO:0000256" key="1">
    <source>
        <dbReference type="SAM" id="MobiDB-lite"/>
    </source>
</evidence>
<dbReference type="OrthoDB" id="3946741at2759"/>
<dbReference type="EMBL" id="ML976988">
    <property type="protein sequence ID" value="KAF1957763.1"/>
    <property type="molecule type" value="Genomic_DNA"/>
</dbReference>
<organism evidence="3 4">
    <name type="scientific">Byssothecium circinans</name>
    <dbReference type="NCBI Taxonomy" id="147558"/>
    <lineage>
        <taxon>Eukaryota</taxon>
        <taxon>Fungi</taxon>
        <taxon>Dikarya</taxon>
        <taxon>Ascomycota</taxon>
        <taxon>Pezizomycotina</taxon>
        <taxon>Dothideomycetes</taxon>
        <taxon>Pleosporomycetidae</taxon>
        <taxon>Pleosporales</taxon>
        <taxon>Massarineae</taxon>
        <taxon>Massarinaceae</taxon>
        <taxon>Byssothecium</taxon>
    </lineage>
</organism>
<feature type="compositionally biased region" description="Polar residues" evidence="1">
    <location>
        <begin position="301"/>
        <end position="311"/>
    </location>
</feature>
<feature type="region of interest" description="Disordered" evidence="1">
    <location>
        <begin position="230"/>
        <end position="544"/>
    </location>
</feature>
<dbReference type="Proteomes" id="UP000800035">
    <property type="component" value="Unassembled WGS sequence"/>
</dbReference>
<reference evidence="3" key="1">
    <citation type="journal article" date="2020" name="Stud. Mycol.">
        <title>101 Dothideomycetes genomes: a test case for predicting lifestyles and emergence of pathogens.</title>
        <authorList>
            <person name="Haridas S."/>
            <person name="Albert R."/>
            <person name="Binder M."/>
            <person name="Bloem J."/>
            <person name="Labutti K."/>
            <person name="Salamov A."/>
            <person name="Andreopoulos B."/>
            <person name="Baker S."/>
            <person name="Barry K."/>
            <person name="Bills G."/>
            <person name="Bluhm B."/>
            <person name="Cannon C."/>
            <person name="Castanera R."/>
            <person name="Culley D."/>
            <person name="Daum C."/>
            <person name="Ezra D."/>
            <person name="Gonzalez J."/>
            <person name="Henrissat B."/>
            <person name="Kuo A."/>
            <person name="Liang C."/>
            <person name="Lipzen A."/>
            <person name="Lutzoni F."/>
            <person name="Magnuson J."/>
            <person name="Mondo S."/>
            <person name="Nolan M."/>
            <person name="Ohm R."/>
            <person name="Pangilinan J."/>
            <person name="Park H.-J."/>
            <person name="Ramirez L."/>
            <person name="Alfaro M."/>
            <person name="Sun H."/>
            <person name="Tritt A."/>
            <person name="Yoshinaga Y."/>
            <person name="Zwiers L.-H."/>
            <person name="Turgeon B."/>
            <person name="Goodwin S."/>
            <person name="Spatafora J."/>
            <person name="Crous P."/>
            <person name="Grigoriev I."/>
        </authorList>
    </citation>
    <scope>NUCLEOTIDE SEQUENCE</scope>
    <source>
        <strain evidence="3">CBS 675.92</strain>
    </source>
</reference>
<proteinExistence type="predicted"/>
<evidence type="ECO:0000256" key="2">
    <source>
        <dbReference type="SAM" id="Phobius"/>
    </source>
</evidence>
<feature type="compositionally biased region" description="Low complexity" evidence="1">
    <location>
        <begin position="450"/>
        <end position="466"/>
    </location>
</feature>
<feature type="transmembrane region" description="Helical" evidence="2">
    <location>
        <begin position="20"/>
        <end position="44"/>
    </location>
</feature>
<keyword evidence="2" id="KW-0812">Transmembrane</keyword>
<feature type="compositionally biased region" description="Polar residues" evidence="1">
    <location>
        <begin position="73"/>
        <end position="86"/>
    </location>
</feature>
<keyword evidence="2" id="KW-1133">Transmembrane helix</keyword>
<feature type="compositionally biased region" description="Polar residues" evidence="1">
    <location>
        <begin position="397"/>
        <end position="408"/>
    </location>
</feature>
<sequence>MTSSPSAAVDRPQTMKPAHIAGLAVAAVATFIIAIGLIVLSIFLRRRRERRRKSEAVNEKLGLPHSPTDDPNRLTQSVGRSESTLDLSARFPLPPVPALRRPGEGTSSTMARHPRPLSPPGQNDRPAVPPKNETNNTPANDLGAIHPVLRPTLNAANKSSDSSLTVNQIGLAISSEVPRQSTVMGNSIPPARRLSFRQQRQRSIRRISEASQRPDSDVTQYTVFEEDDTVDAPEQRRQSVLLPTPPIPIPPIRSFQPSRPPPRFPMQPPTQSQQPRQRSELFIDIPIRQSSTRPPRFIPQDPSQGATSTLRASLAPPIELLPPQKPMTTNTSTPETHHSGDIPDYYFTSHRYRTPKNSTPRIDNPPHRKPPAEKPHVKPKSSSSNVSRTTSRASTNIRDSFSSQTSFESADMDDPTPEDENNNKLSPVAESPISNLRYPKVPRTSNQLVPRSPRSPQSQKSQDSPRWLPGPSSLLIKRRGEEPARQIGSPLSGSPLPNEMRQQIRQYRQHLRSNSVETWSPIRDSERSTRTQSGMWPPKSPMMYEPDVVRPLSIRPKQNQKFLQTPRTEREVLKSPVWVPRLTPTRQGEDLFINVTYSKPGQ</sequence>
<feature type="region of interest" description="Disordered" evidence="1">
    <location>
        <begin position="49"/>
        <end position="144"/>
    </location>
</feature>
<feature type="compositionally biased region" description="Basic and acidic residues" evidence="1">
    <location>
        <begin position="364"/>
        <end position="376"/>
    </location>
</feature>
<gene>
    <name evidence="3" type="ORF">CC80DRAFT_546827</name>
</gene>
<dbReference type="AlphaFoldDB" id="A0A6A5TY21"/>
<evidence type="ECO:0000313" key="3">
    <source>
        <dbReference type="EMBL" id="KAF1957763.1"/>
    </source>
</evidence>
<feature type="compositionally biased region" description="Polar residues" evidence="1">
    <location>
        <begin position="500"/>
        <end position="518"/>
    </location>
</feature>
<keyword evidence="2" id="KW-0472">Membrane</keyword>
<protein>
    <submittedName>
        <fullName evidence="3">Uncharacterized protein</fullName>
    </submittedName>
</protein>
<accession>A0A6A5TY21</accession>
<keyword evidence="4" id="KW-1185">Reference proteome</keyword>